<proteinExistence type="predicted"/>
<feature type="compositionally biased region" description="Acidic residues" evidence="1">
    <location>
        <begin position="88"/>
        <end position="101"/>
    </location>
</feature>
<accession>A0A5J5C3V4</accession>
<evidence type="ECO:0000313" key="2">
    <source>
        <dbReference type="EMBL" id="KAA8549819.1"/>
    </source>
</evidence>
<evidence type="ECO:0000313" key="3">
    <source>
        <dbReference type="Proteomes" id="UP000325577"/>
    </source>
</evidence>
<reference evidence="2 3" key="1">
    <citation type="submission" date="2019-09" db="EMBL/GenBank/DDBJ databases">
        <title>A chromosome-level genome assembly of the Chinese tupelo Nyssa sinensis.</title>
        <authorList>
            <person name="Yang X."/>
            <person name="Kang M."/>
            <person name="Yang Y."/>
            <person name="Xiong H."/>
            <person name="Wang M."/>
            <person name="Zhang Z."/>
            <person name="Wang Z."/>
            <person name="Wu H."/>
            <person name="Ma T."/>
            <person name="Liu J."/>
            <person name="Xi Z."/>
        </authorList>
    </citation>
    <scope>NUCLEOTIDE SEQUENCE [LARGE SCALE GENOMIC DNA]</scope>
    <source>
        <strain evidence="2">J267</strain>
        <tissue evidence="2">Leaf</tissue>
    </source>
</reference>
<evidence type="ECO:0000256" key="1">
    <source>
        <dbReference type="SAM" id="MobiDB-lite"/>
    </source>
</evidence>
<keyword evidence="3" id="KW-1185">Reference proteome</keyword>
<dbReference type="Proteomes" id="UP000325577">
    <property type="component" value="Linkage Group LG0"/>
</dbReference>
<gene>
    <name evidence="2" type="ORF">F0562_001503</name>
</gene>
<sequence>MAIHNYIRRHASHDMKFEKRDLNPDFIPPHDDNGDVMVMVMMMMMMRAKHMIQGIFGMAIRDPDLKFPKPIGECDLNPDFIPPHDDNGDGDGVDDDDDDDDVSTRIGNDAEDDGYMNYFRD</sequence>
<protein>
    <submittedName>
        <fullName evidence="2">Uncharacterized protein</fullName>
    </submittedName>
</protein>
<name>A0A5J5C3V4_9ASTE</name>
<dbReference type="AlphaFoldDB" id="A0A5J5C3V4"/>
<feature type="region of interest" description="Disordered" evidence="1">
    <location>
        <begin position="71"/>
        <end position="121"/>
    </location>
</feature>
<dbReference type="EMBL" id="CM018031">
    <property type="protein sequence ID" value="KAA8549819.1"/>
    <property type="molecule type" value="Genomic_DNA"/>
</dbReference>
<organism evidence="2 3">
    <name type="scientific">Nyssa sinensis</name>
    <dbReference type="NCBI Taxonomy" id="561372"/>
    <lineage>
        <taxon>Eukaryota</taxon>
        <taxon>Viridiplantae</taxon>
        <taxon>Streptophyta</taxon>
        <taxon>Embryophyta</taxon>
        <taxon>Tracheophyta</taxon>
        <taxon>Spermatophyta</taxon>
        <taxon>Magnoliopsida</taxon>
        <taxon>eudicotyledons</taxon>
        <taxon>Gunneridae</taxon>
        <taxon>Pentapetalae</taxon>
        <taxon>asterids</taxon>
        <taxon>Cornales</taxon>
        <taxon>Nyssaceae</taxon>
        <taxon>Nyssa</taxon>
    </lineage>
</organism>